<sequence length="1346" mass="151372">LLFHYFVSVSSNYGDITMMRLTLLCSGIFLSTLQAVIGGEHELFSANQEIKFLWHAQIKVGSNYPMKISSEWNINAQLIAQTVNNLTTLQLIDIKSDEDLGESHRELSLPFRVVFQDGVLECLTVAPTDTDWSINIKRALLSLLQLDIKYIAAGELAFISEEVGLYGKCKAEYIVQPFQGNLKHVKKILDLQSCWNHPITLWSSSPKFICPNSYQTETVSYSEREYFIDMGAPIMIQNITARGSITLQPFQAQAEAHYSLVSQTLVLKDAGAIEKELPFPSESANNAELIYKELLLDATHGIPPANKTEVLQEISDMLKDMGNSLWWEVAARGLNNETVHNLINLMWWLELEDWEQLYSTVTLGTSYQQETMQHLFWELVPVVGSSQSALFIRDLVKTERIKGLLAGRLLVNFPFYQRKPTEDLLTQCEELLHLKPPVGKDVRYSAILSFATLIDSTCAQQCKADTIDRYAKLYLDRFTDSEEYEERMLYLQGLSNIALKQILDYLTPTITGQATSDHHIQFLATWAVLNTAYTNPDKAFELFWPLLNNRSQTLEMRVAAMTILILSKPTSDRLISLYWYMQTEPSLQLYNYFYTTIKSLASTTYPCYYNIGLIASQLSRSIKRKSTPWATGNYLLDYEDKERGYGGMLQLLSIGSERTGLPNVFIFMTEQHSLGVTTSYALYIKAEGVGEGIKRQLQKMTVDTSINFKKIAEFLTTLKMPVKKQEEIHLELIFKIDGKTVITQYLNTSSFHNISTVVRKLSSVYFEFSVNYQRLMFPLFLMRNQPTDLGVPSLIQTRSGSLISARGSVSQDDEGRARNTELDLRYSWNGITSLQVYNPMSNKWYGATRSRSLHVRLPFAIQLHLDVAKNIFTIKTIQHRDYMAGSRLGVVWHAVFNPVPHGSNSCASHVEKEEWTMDSQDLGARLGASVFNCPGRTTITDALHLLKKAFMSKEKNYQMVPGGVALLGIFSLKEQLAFQPPGSNCGLMLSFMPLLSQVEPVLTFEKNEMKLQMSRKDGLLWEIKAVIKKNLDGNRELTFKLYHTPTVRVTSSDIWRVIQFEGAFVLPSSKASVFKPPSPLTGYMFISWGDSSPTHADKAAVVDVKVEASHNNGQDLQCPDLSPVCLQSISELATQQEAIVQYVNLPDWLITAAHALFPNYVQTGSSSTTIDFSSPALPPWKAQGLCAINSQTVLTMDNTTKSLSLTSCFTVLLADCSEDASFAVLVKKMTEPQHLAMKLYLGEDIIELLPSTNGSIDIFLNESIKLSPITEDYHHGGTNETNPFFSISVKQGGAAEVELHNGVVVQHYTQTIVALVPGIFRGYTCGLCADFNSDTNNEPVTYYTQC</sequence>
<dbReference type="PROSITE" id="PS51233">
    <property type="entry name" value="VWFD"/>
    <property type="match status" value="1"/>
</dbReference>
<dbReference type="InterPro" id="IPR015255">
    <property type="entry name" value="Vitellinogen_open_b-sht"/>
</dbReference>
<keyword evidence="1" id="KW-0732">Signal</keyword>
<dbReference type="Gene3D" id="1.25.10.20">
    <property type="entry name" value="Vitellinogen, superhelical"/>
    <property type="match status" value="1"/>
</dbReference>
<evidence type="ECO:0000259" key="4">
    <source>
        <dbReference type="PROSITE" id="PS51233"/>
    </source>
</evidence>
<dbReference type="Pfam" id="PF00094">
    <property type="entry name" value="VWD"/>
    <property type="match status" value="1"/>
</dbReference>
<proteinExistence type="predicted"/>
<dbReference type="InterPro" id="IPR001747">
    <property type="entry name" value="Vitellogenin_N"/>
</dbReference>
<feature type="domain" description="VWFD" evidence="4">
    <location>
        <begin position="1184"/>
        <end position="1346"/>
    </location>
</feature>
<dbReference type="Pfam" id="PF09172">
    <property type="entry name" value="Vit_open_b-sht"/>
    <property type="match status" value="1"/>
</dbReference>
<reference evidence="5" key="1">
    <citation type="submission" date="2015-11" db="EMBL/GenBank/DDBJ databases">
        <title>De novo transcriptome assembly of four potential Pierce s Disease insect vectors from Arizona vineyards.</title>
        <authorList>
            <person name="Tassone E.E."/>
        </authorList>
    </citation>
    <scope>NUCLEOTIDE SEQUENCE</scope>
</reference>
<dbReference type="GO" id="GO:0005319">
    <property type="term" value="F:lipid transporter activity"/>
    <property type="evidence" value="ECO:0007669"/>
    <property type="project" value="InterPro"/>
</dbReference>
<evidence type="ECO:0008006" key="6">
    <source>
        <dbReference type="Google" id="ProtNLM"/>
    </source>
</evidence>
<dbReference type="SUPFAM" id="SSF48431">
    <property type="entry name" value="Lipovitellin-phosvitin complex, superhelical domain"/>
    <property type="match status" value="1"/>
</dbReference>
<dbReference type="InterPro" id="IPR015816">
    <property type="entry name" value="Vitellinogen_b-sht_N"/>
</dbReference>
<dbReference type="SMART" id="SM01169">
    <property type="entry name" value="DUF1943"/>
    <property type="match status" value="1"/>
</dbReference>
<dbReference type="InterPro" id="IPR015819">
    <property type="entry name" value="Lipid_transp_b-sht_shell"/>
</dbReference>
<dbReference type="PROSITE" id="PS51211">
    <property type="entry name" value="VITELLOGENIN"/>
    <property type="match status" value="1"/>
</dbReference>
<feature type="non-terminal residue" evidence="5">
    <location>
        <position position="1"/>
    </location>
</feature>
<dbReference type="GO" id="GO:0045735">
    <property type="term" value="F:nutrient reservoir activity"/>
    <property type="evidence" value="ECO:0007669"/>
    <property type="project" value="UniProtKB-KW"/>
</dbReference>
<dbReference type="PANTHER" id="PTHR23345:SF33">
    <property type="entry name" value="CROSSVEINLESS D"/>
    <property type="match status" value="1"/>
</dbReference>
<dbReference type="InterPro" id="IPR050733">
    <property type="entry name" value="Vitellogenin/Apolipophorin"/>
</dbReference>
<dbReference type="PANTHER" id="PTHR23345">
    <property type="entry name" value="VITELLOGENIN-RELATED"/>
    <property type="match status" value="1"/>
</dbReference>
<feature type="domain" description="Vitellogenin" evidence="3">
    <location>
        <begin position="44"/>
        <end position="665"/>
    </location>
</feature>
<dbReference type="Pfam" id="PF01347">
    <property type="entry name" value="Vitellogenin_N"/>
    <property type="match status" value="1"/>
</dbReference>
<evidence type="ECO:0000256" key="1">
    <source>
        <dbReference type="ARBA" id="ARBA00022729"/>
    </source>
</evidence>
<protein>
    <recommendedName>
        <fullName evidence="6">Vitellogenin domain-containing protein</fullName>
    </recommendedName>
</protein>
<dbReference type="SMART" id="SM00638">
    <property type="entry name" value="LPD_N"/>
    <property type="match status" value="1"/>
</dbReference>
<organism evidence="5">
    <name type="scientific">Homalodisca liturata</name>
    <dbReference type="NCBI Taxonomy" id="320908"/>
    <lineage>
        <taxon>Eukaryota</taxon>
        <taxon>Metazoa</taxon>
        <taxon>Ecdysozoa</taxon>
        <taxon>Arthropoda</taxon>
        <taxon>Hexapoda</taxon>
        <taxon>Insecta</taxon>
        <taxon>Pterygota</taxon>
        <taxon>Neoptera</taxon>
        <taxon>Paraneoptera</taxon>
        <taxon>Hemiptera</taxon>
        <taxon>Auchenorrhyncha</taxon>
        <taxon>Membracoidea</taxon>
        <taxon>Cicadellidae</taxon>
        <taxon>Cicadellinae</taxon>
        <taxon>Proconiini</taxon>
        <taxon>Homalodisca</taxon>
    </lineage>
</organism>
<name>A0A1B6I2C4_9HEMI</name>
<gene>
    <name evidence="5" type="ORF">g.16925</name>
</gene>
<evidence type="ECO:0000256" key="2">
    <source>
        <dbReference type="PROSITE-ProRule" id="PRU00557"/>
    </source>
</evidence>
<evidence type="ECO:0000259" key="3">
    <source>
        <dbReference type="PROSITE" id="PS51211"/>
    </source>
</evidence>
<dbReference type="InterPro" id="IPR011030">
    <property type="entry name" value="Lipovitellin_superhlx_dom"/>
</dbReference>
<dbReference type="InterPro" id="IPR001846">
    <property type="entry name" value="VWF_type-D"/>
</dbReference>
<accession>A0A1B6I2C4</accession>
<dbReference type="SUPFAM" id="SSF56968">
    <property type="entry name" value="Lipovitellin-phosvitin complex, beta-sheet shell regions"/>
    <property type="match status" value="1"/>
</dbReference>
<comment type="caution">
    <text evidence="2">Lacks conserved residue(s) required for the propagation of feature annotation.</text>
</comment>
<dbReference type="Gene3D" id="2.30.230.10">
    <property type="entry name" value="Lipovitellin, beta-sheet shell regions, chain A"/>
    <property type="match status" value="1"/>
</dbReference>
<evidence type="ECO:0000313" key="5">
    <source>
        <dbReference type="EMBL" id="JAS81050.1"/>
    </source>
</evidence>
<dbReference type="SMART" id="SM00216">
    <property type="entry name" value="VWD"/>
    <property type="match status" value="1"/>
</dbReference>
<dbReference type="EMBL" id="GECU01026656">
    <property type="protein sequence ID" value="JAS81050.1"/>
    <property type="molecule type" value="Transcribed_RNA"/>
</dbReference>